<feature type="compositionally biased region" description="Basic and acidic residues" evidence="4">
    <location>
        <begin position="1009"/>
        <end position="1023"/>
    </location>
</feature>
<dbReference type="InterPro" id="IPR019489">
    <property type="entry name" value="Clp_ATPase_C"/>
</dbReference>
<keyword evidence="2 7" id="KW-0067">ATP-binding</keyword>
<dbReference type="GO" id="GO:0008233">
    <property type="term" value="F:peptidase activity"/>
    <property type="evidence" value="ECO:0007669"/>
    <property type="project" value="UniProtKB-KW"/>
</dbReference>
<dbReference type="GO" id="GO:0005524">
    <property type="term" value="F:ATP binding"/>
    <property type="evidence" value="ECO:0007669"/>
    <property type="project" value="UniProtKB-KW"/>
</dbReference>
<dbReference type="SMART" id="SM00382">
    <property type="entry name" value="AAA"/>
    <property type="match status" value="2"/>
</dbReference>
<keyword evidence="7" id="KW-0645">Protease</keyword>
<dbReference type="RefSeq" id="WP_113957541.1">
    <property type="nucleotide sequence ID" value="NZ_QNRR01000002.1"/>
</dbReference>
<sequence length="1112" mass="124687">MPEVSATLHLVTRTLEDSAEGASQLFIEFLLFPGLSTLAHRERRARFALLDVGEELLKALPLDEISRRVVLGEPEMTTVELSVIPGKRTEAWKEAMDIRLDALVWEQSGQMIAVLPALSISVIAPSRNALPDMLKEHALSAIKRDGWNTSHLQMALLQRGDFKLQSIPWTPSLESARDRWKRLNATEKATDVVEQLCTRMEEPFLAQAYEVQTTLAHLARLLSLPDKPSILLVGPGGVGKTALVQELVLRRGDHKLGEKAFYRSSGSRLIAGACGFGMWQKRCRDLVESAKQRPVIFFLGNLFELMNVGQSSAGSESIASFLRPYLIRRDIQVIVECTPEQMAVIEKNDPRLSEAFRIMKVEEPSREAEQAILLSTSIKMGRDRGRFTREALQRIAALHHRFMGYAAFPGAPLRFMQRLHEGAEKNTLIEEAEVFAAFSSETGMPRHLLDPQQPLDLAATRAWFQRRVQGQDAAVEVITSVIAQLKAGLTRPGRPLASLLFTGPTGTGKTEMAKALAEFLFQSPERMIRLDMSEYGQPWSAQRLVNGSHGGKEGILTAAVREQPFNVLLLDEFEKADAAVFDLLLQVLGEARLTDAAGRTADFSNCVVIMTSNLGAQEYSRGRLGFDVSGSGLQDAVEHFTSAVQKALRPEMFNRIDRIVPYRPLSEEVVLSLTRREVDAVSLRSGFASRKLRLEVSEPLLRHLAAKGYDPRYGARPLKRRIAEELLAPLSDKVMHTHGPYSIQAELGPDGRPAIEVIRPDWSTREVTSEAAHFSRSDLQSRTFDAARLRRAYQRLLISTMTNGLRGKVRLLEQKLRAQRMKDRASRRSKNTWMGHDPELDRLKTCLTQMQNEANTQFAREEALIVALHQDQLEILRAREPLTMTGWEDLVLEAYALWQPPPKRLIFFMRGQPGSELFDFARVYHDVAASLKASVRVGLFYKKTPARLLTEDGLHVLADSPPSVKEQATLWTKDVESVSAIALWIEGAHANMHLKHEDGLHLSKSRRKSKEEEAAAKKADTQTKNRQNPVDWACRLEVRVPGENMQHLGQLTVPLQELVGLPDLESGTICRQYDPVKQIVREGSENARKDGRFQEDWLLQSLRAITLGEALA</sequence>
<feature type="domain" description="AAA+ ATPase" evidence="5">
    <location>
        <begin position="495"/>
        <end position="666"/>
    </location>
</feature>
<feature type="region of interest" description="Disordered" evidence="4">
    <location>
        <begin position="998"/>
        <end position="1026"/>
    </location>
</feature>
<evidence type="ECO:0000256" key="4">
    <source>
        <dbReference type="SAM" id="MobiDB-lite"/>
    </source>
</evidence>
<keyword evidence="1" id="KW-0547">Nucleotide-binding</keyword>
<dbReference type="EMBL" id="QNRR01000002">
    <property type="protein sequence ID" value="RBP45984.1"/>
    <property type="molecule type" value="Genomic_DNA"/>
</dbReference>
<reference evidence="7 8" key="1">
    <citation type="submission" date="2018-06" db="EMBL/GenBank/DDBJ databases">
        <title>Genomic Encyclopedia of Type Strains, Phase IV (KMG-IV): sequencing the most valuable type-strain genomes for metagenomic binning, comparative biology and taxonomic classification.</title>
        <authorList>
            <person name="Goeker M."/>
        </authorList>
    </citation>
    <scope>NUCLEOTIDE SEQUENCE [LARGE SCALE GENOMIC DNA]</scope>
    <source>
        <strain evidence="7 8">DSM 25532</strain>
    </source>
</reference>
<protein>
    <submittedName>
        <fullName evidence="7">ATP-dependent Clp protease ATP-binding subunit ClpA</fullName>
    </submittedName>
</protein>
<evidence type="ECO:0000313" key="8">
    <source>
        <dbReference type="Proteomes" id="UP000253426"/>
    </source>
</evidence>
<dbReference type="GO" id="GO:0005737">
    <property type="term" value="C:cytoplasm"/>
    <property type="evidence" value="ECO:0007669"/>
    <property type="project" value="TreeGrafter"/>
</dbReference>
<dbReference type="InterPro" id="IPR001270">
    <property type="entry name" value="ClpA/B"/>
</dbReference>
<evidence type="ECO:0000313" key="7">
    <source>
        <dbReference type="EMBL" id="RBP45984.1"/>
    </source>
</evidence>
<dbReference type="AlphaFoldDB" id="A0A366HSS8"/>
<dbReference type="OrthoDB" id="174726at2"/>
<gene>
    <name evidence="7" type="ORF">DES53_102369</name>
</gene>
<name>A0A366HSS8_9BACT</name>
<dbReference type="Gene3D" id="3.40.50.300">
    <property type="entry name" value="P-loop containing nucleotide triphosphate hydrolases"/>
    <property type="match status" value="2"/>
</dbReference>
<dbReference type="CDD" id="cd19499">
    <property type="entry name" value="RecA-like_ClpB_Hsp104-like"/>
    <property type="match status" value="1"/>
</dbReference>
<keyword evidence="3" id="KW-0143">Chaperone</keyword>
<evidence type="ECO:0000259" key="6">
    <source>
        <dbReference type="SMART" id="SM01086"/>
    </source>
</evidence>
<dbReference type="Pfam" id="PF10431">
    <property type="entry name" value="ClpB_D2-small"/>
    <property type="match status" value="1"/>
</dbReference>
<comment type="caution">
    <text evidence="7">The sequence shown here is derived from an EMBL/GenBank/DDBJ whole genome shotgun (WGS) entry which is preliminary data.</text>
</comment>
<feature type="domain" description="Clp ATPase C-terminal" evidence="6">
    <location>
        <begin position="665"/>
        <end position="755"/>
    </location>
</feature>
<dbReference type="Pfam" id="PF07724">
    <property type="entry name" value="AAA_2"/>
    <property type="match status" value="1"/>
</dbReference>
<keyword evidence="8" id="KW-1185">Reference proteome</keyword>
<dbReference type="InterPro" id="IPR027417">
    <property type="entry name" value="P-loop_NTPase"/>
</dbReference>
<dbReference type="Proteomes" id="UP000253426">
    <property type="component" value="Unassembled WGS sequence"/>
</dbReference>
<dbReference type="PRINTS" id="PR00300">
    <property type="entry name" value="CLPPROTEASEA"/>
</dbReference>
<dbReference type="InterPro" id="IPR003593">
    <property type="entry name" value="AAA+_ATPase"/>
</dbReference>
<accession>A0A366HSS8</accession>
<evidence type="ECO:0000256" key="3">
    <source>
        <dbReference type="ARBA" id="ARBA00023186"/>
    </source>
</evidence>
<dbReference type="PANTHER" id="PTHR11638">
    <property type="entry name" value="ATP-DEPENDENT CLP PROTEASE"/>
    <property type="match status" value="1"/>
</dbReference>
<dbReference type="InterPro" id="IPR003959">
    <property type="entry name" value="ATPase_AAA_core"/>
</dbReference>
<feature type="domain" description="AAA+ ATPase" evidence="5">
    <location>
        <begin position="226"/>
        <end position="407"/>
    </location>
</feature>
<dbReference type="GO" id="GO:0016887">
    <property type="term" value="F:ATP hydrolysis activity"/>
    <property type="evidence" value="ECO:0007669"/>
    <property type="project" value="InterPro"/>
</dbReference>
<dbReference type="GO" id="GO:0006508">
    <property type="term" value="P:proteolysis"/>
    <property type="evidence" value="ECO:0007669"/>
    <property type="project" value="UniProtKB-KW"/>
</dbReference>
<organism evidence="7 8">
    <name type="scientific">Roseimicrobium gellanilyticum</name>
    <dbReference type="NCBI Taxonomy" id="748857"/>
    <lineage>
        <taxon>Bacteria</taxon>
        <taxon>Pseudomonadati</taxon>
        <taxon>Verrucomicrobiota</taxon>
        <taxon>Verrucomicrobiia</taxon>
        <taxon>Verrucomicrobiales</taxon>
        <taxon>Verrucomicrobiaceae</taxon>
        <taxon>Roseimicrobium</taxon>
    </lineage>
</organism>
<dbReference type="SUPFAM" id="SSF52540">
    <property type="entry name" value="P-loop containing nucleoside triphosphate hydrolases"/>
    <property type="match status" value="2"/>
</dbReference>
<keyword evidence="7" id="KW-0378">Hydrolase</keyword>
<dbReference type="GO" id="GO:0034605">
    <property type="term" value="P:cellular response to heat"/>
    <property type="evidence" value="ECO:0007669"/>
    <property type="project" value="TreeGrafter"/>
</dbReference>
<dbReference type="InterPro" id="IPR050130">
    <property type="entry name" value="ClpA_ClpB"/>
</dbReference>
<dbReference type="PANTHER" id="PTHR11638:SF18">
    <property type="entry name" value="HEAT SHOCK PROTEIN 104"/>
    <property type="match status" value="1"/>
</dbReference>
<dbReference type="SMART" id="SM01086">
    <property type="entry name" value="ClpB_D2-small"/>
    <property type="match status" value="1"/>
</dbReference>
<evidence type="ECO:0000256" key="2">
    <source>
        <dbReference type="ARBA" id="ARBA00022840"/>
    </source>
</evidence>
<evidence type="ECO:0000259" key="5">
    <source>
        <dbReference type="SMART" id="SM00382"/>
    </source>
</evidence>
<dbReference type="Pfam" id="PF00004">
    <property type="entry name" value="AAA"/>
    <property type="match status" value="1"/>
</dbReference>
<proteinExistence type="predicted"/>
<evidence type="ECO:0000256" key="1">
    <source>
        <dbReference type="ARBA" id="ARBA00022741"/>
    </source>
</evidence>
<dbReference type="Gene3D" id="1.10.8.60">
    <property type="match status" value="1"/>
</dbReference>